<feature type="transmembrane region" description="Helical" evidence="1">
    <location>
        <begin position="110"/>
        <end position="130"/>
    </location>
</feature>
<dbReference type="RefSeq" id="WP_129252089.1">
    <property type="nucleotide sequence ID" value="NZ_SAXA01000001.1"/>
</dbReference>
<dbReference type="OrthoDB" id="953972at2"/>
<keyword evidence="1" id="KW-0812">Transmembrane</keyword>
<sequence length="160" mass="17650">METISVHPNPRPTLLTVLCILTFIGSGIGVLGNLVAMFFAPFIDLFQPCMLDDAYNHLGNDAGALIVKQALDMAQIVFDNFLAITLSKFILFALSLTGAIMMFKMKRIGFYLYTAAQVGFLFVAPVFIGWNLFVSMALLFSGFFSALFIALYAINLKHMS</sequence>
<evidence type="ECO:0000313" key="3">
    <source>
        <dbReference type="Proteomes" id="UP000289703"/>
    </source>
</evidence>
<organism evidence="2 3">
    <name type="scientific">Ancylomarina salipaludis</name>
    <dbReference type="NCBI Taxonomy" id="2501299"/>
    <lineage>
        <taxon>Bacteria</taxon>
        <taxon>Pseudomonadati</taxon>
        <taxon>Bacteroidota</taxon>
        <taxon>Bacteroidia</taxon>
        <taxon>Marinilabiliales</taxon>
        <taxon>Marinifilaceae</taxon>
        <taxon>Ancylomarina</taxon>
    </lineage>
</organism>
<dbReference type="EMBL" id="SAXA01000001">
    <property type="protein sequence ID" value="RXQ97508.1"/>
    <property type="molecule type" value="Genomic_DNA"/>
</dbReference>
<protein>
    <recommendedName>
        <fullName evidence="4">DUF4064 domain-containing protein</fullName>
    </recommendedName>
</protein>
<evidence type="ECO:0000256" key="1">
    <source>
        <dbReference type="SAM" id="Phobius"/>
    </source>
</evidence>
<comment type="caution">
    <text evidence="2">The sequence shown here is derived from an EMBL/GenBank/DDBJ whole genome shotgun (WGS) entry which is preliminary data.</text>
</comment>
<feature type="transmembrane region" description="Helical" evidence="1">
    <location>
        <begin position="81"/>
        <end position="103"/>
    </location>
</feature>
<accession>A0A4Q1JQK9</accession>
<feature type="transmembrane region" description="Helical" evidence="1">
    <location>
        <begin position="12"/>
        <end position="43"/>
    </location>
</feature>
<evidence type="ECO:0000313" key="2">
    <source>
        <dbReference type="EMBL" id="RXQ97508.1"/>
    </source>
</evidence>
<keyword evidence="1" id="KW-1133">Transmembrane helix</keyword>
<dbReference type="AlphaFoldDB" id="A0A4Q1JQK9"/>
<keyword evidence="3" id="KW-1185">Reference proteome</keyword>
<keyword evidence="1" id="KW-0472">Membrane</keyword>
<proteinExistence type="predicted"/>
<name>A0A4Q1JQK9_9BACT</name>
<dbReference type="Proteomes" id="UP000289703">
    <property type="component" value="Unassembled WGS sequence"/>
</dbReference>
<evidence type="ECO:0008006" key="4">
    <source>
        <dbReference type="Google" id="ProtNLM"/>
    </source>
</evidence>
<gene>
    <name evidence="2" type="ORF">EO244_01065</name>
</gene>
<feature type="transmembrane region" description="Helical" evidence="1">
    <location>
        <begin position="136"/>
        <end position="154"/>
    </location>
</feature>
<reference evidence="2 3" key="1">
    <citation type="submission" date="2019-01" db="EMBL/GenBank/DDBJ databases">
        <title>Ancylomarina salipaludis sp. nov., isolated from a salt marsh.</title>
        <authorList>
            <person name="Yoon J.-H."/>
        </authorList>
    </citation>
    <scope>NUCLEOTIDE SEQUENCE [LARGE SCALE GENOMIC DNA]</scope>
    <source>
        <strain evidence="2 3">SHSM-M15</strain>
    </source>
</reference>